<evidence type="ECO:0000256" key="5">
    <source>
        <dbReference type="ARBA" id="ARBA00038978"/>
    </source>
</evidence>
<dbReference type="InterPro" id="IPR002355">
    <property type="entry name" value="Cu_oxidase_Cu_BS"/>
</dbReference>
<name>A0A5A7NS31_9MICC</name>
<evidence type="ECO:0000256" key="6">
    <source>
        <dbReference type="ARBA" id="ARBA00041027"/>
    </source>
</evidence>
<evidence type="ECO:0000256" key="1">
    <source>
        <dbReference type="ARBA" id="ARBA00010609"/>
    </source>
</evidence>
<dbReference type="GO" id="GO:0016491">
    <property type="term" value="F:oxidoreductase activity"/>
    <property type="evidence" value="ECO:0007669"/>
    <property type="project" value="UniProtKB-KW"/>
</dbReference>
<protein>
    <recommendedName>
        <fullName evidence="6">Multicopper oxidase CueO</fullName>
        <ecNumber evidence="5">1.16.3.4</ecNumber>
    </recommendedName>
    <alternativeName>
        <fullName evidence="7">Copper efflux oxidase</fullName>
    </alternativeName>
    <alternativeName>
        <fullName evidence="8">Cuprous oxidase</fullName>
    </alternativeName>
</protein>
<dbReference type="Gene3D" id="2.60.40.420">
    <property type="entry name" value="Cupredoxins - blue copper proteins"/>
    <property type="match status" value="3"/>
</dbReference>
<feature type="domain" description="Plastocyanin-like" evidence="11">
    <location>
        <begin position="386"/>
        <end position="497"/>
    </location>
</feature>
<evidence type="ECO:0000256" key="4">
    <source>
        <dbReference type="ARBA" id="ARBA00023002"/>
    </source>
</evidence>
<comment type="similarity">
    <text evidence="1">Belongs to the multicopper oxidase family.</text>
</comment>
<dbReference type="EMBL" id="BKDJ01000010">
    <property type="protein sequence ID" value="GER23635.1"/>
    <property type="molecule type" value="Genomic_DNA"/>
</dbReference>
<dbReference type="RefSeq" id="WP_149957225.1">
    <property type="nucleotide sequence ID" value="NZ_BKDJ01000010.1"/>
</dbReference>
<dbReference type="Proteomes" id="UP000325307">
    <property type="component" value="Unassembled WGS sequence"/>
</dbReference>
<dbReference type="PROSITE" id="PS51318">
    <property type="entry name" value="TAT"/>
    <property type="match status" value="1"/>
</dbReference>
<keyword evidence="3" id="KW-0479">Metal-binding</keyword>
<evidence type="ECO:0000259" key="11">
    <source>
        <dbReference type="Pfam" id="PF07731"/>
    </source>
</evidence>
<dbReference type="GO" id="GO:0005507">
    <property type="term" value="F:copper ion binding"/>
    <property type="evidence" value="ECO:0007669"/>
    <property type="project" value="InterPro"/>
</dbReference>
<dbReference type="EC" id="1.16.3.4" evidence="5"/>
<gene>
    <name evidence="13" type="ORF">NCCP1664_21300</name>
</gene>
<evidence type="ECO:0000259" key="12">
    <source>
        <dbReference type="Pfam" id="PF07732"/>
    </source>
</evidence>
<evidence type="ECO:0000313" key="14">
    <source>
        <dbReference type="Proteomes" id="UP000325307"/>
    </source>
</evidence>
<evidence type="ECO:0000256" key="10">
    <source>
        <dbReference type="SAM" id="SignalP"/>
    </source>
</evidence>
<reference evidence="13 14" key="1">
    <citation type="submission" date="2019-09" db="EMBL/GenBank/DDBJ databases">
        <title>Arthrobacter zafarii sp. nov., a moderately thermotolerant and halotolerant actinobacterium isolated from Cholistan desert soil of Pakistan.</title>
        <authorList>
            <person name="Amin A."/>
            <person name="Ahmed I."/>
            <person name="Khalid N."/>
            <person name="Schumann P."/>
            <person name="Busse H.J."/>
            <person name="Khan I.U."/>
            <person name="Li S."/>
            <person name="Li W.J."/>
        </authorList>
    </citation>
    <scope>NUCLEOTIDE SEQUENCE [LARGE SCALE GENOMIC DNA]</scope>
    <source>
        <strain evidence="13 14">NCCP-1664</strain>
    </source>
</reference>
<comment type="subunit">
    <text evidence="2">Monomer.</text>
</comment>
<dbReference type="CDD" id="cd04232">
    <property type="entry name" value="CuRO_1_CueO_FtsP"/>
    <property type="match status" value="1"/>
</dbReference>
<sequence length="515" mass="52852">MPSRRAFLALAGGAVLAGGGAALSAGALSAGGLDHAGDGGGGEAFATPLAIPPLAEGRVAGGVRSFRLEARSGLTELVPGVRFRTMGYNGTFLGPTLRAARGERVRVAVSNGLTLPTTAHWHGMCLPAAQDGTPHQPISRGRTWTAEWTIDQPAATLWYHPHPHGQTEGQVVRGLAGLFLVEEAPGGAGSAGLPSEYGVDDVPLILQDVAVASGGRAEGGRVQAPVGRLGNTVLVNGTHQAHFSASTPLVRLRVLNASSARCYNLGLKGGGRLWLVGTDGGLVPEPAALERVLLSPGERAEVLVELASGTDVVLRSFAHDLGMATGDERLGGARDEFDLLRISAPAGAPAGAEVPASLPAPEAAALMAAGLAVGTTVRTFDLGGRSINGAVLAMDRIDLAVPAGAVELWRVANGSDRAHNFHVHGVQFLVRPAAGDHDGAGITARLGWKDTVLVRPGESVDLVVPFGKHADADVPYMYHCHLLWHEDQGMMGQFTVVEPGTGAAAPAPPAAAPHH</sequence>
<dbReference type="InterPro" id="IPR011706">
    <property type="entry name" value="Cu-oxidase_C"/>
</dbReference>
<dbReference type="Pfam" id="PF07732">
    <property type="entry name" value="Cu-oxidase_3"/>
    <property type="match status" value="1"/>
</dbReference>
<proteinExistence type="inferred from homology"/>
<keyword evidence="4" id="KW-0560">Oxidoreductase</keyword>
<dbReference type="CDD" id="cd13890">
    <property type="entry name" value="CuRO_3_CueO_FtsP"/>
    <property type="match status" value="1"/>
</dbReference>
<evidence type="ECO:0000256" key="7">
    <source>
        <dbReference type="ARBA" id="ARBA00042896"/>
    </source>
</evidence>
<evidence type="ECO:0000256" key="8">
    <source>
        <dbReference type="ARBA" id="ARBA00043090"/>
    </source>
</evidence>
<dbReference type="InterPro" id="IPR008972">
    <property type="entry name" value="Cupredoxin"/>
</dbReference>
<dbReference type="SUPFAM" id="SSF49503">
    <property type="entry name" value="Cupredoxins"/>
    <property type="match status" value="3"/>
</dbReference>
<feature type="domain" description="Plastocyanin-like" evidence="12">
    <location>
        <begin position="83"/>
        <end position="184"/>
    </location>
</feature>
<comment type="caution">
    <text evidence="13">The sequence shown here is derived from an EMBL/GenBank/DDBJ whole genome shotgun (WGS) entry which is preliminary data.</text>
</comment>
<feature type="signal peptide" evidence="10">
    <location>
        <begin position="1"/>
        <end position="17"/>
    </location>
</feature>
<dbReference type="OrthoDB" id="345021at2"/>
<evidence type="ECO:0000256" key="9">
    <source>
        <dbReference type="ARBA" id="ARBA00048092"/>
    </source>
</evidence>
<dbReference type="PANTHER" id="PTHR48267">
    <property type="entry name" value="CUPREDOXIN SUPERFAMILY PROTEIN"/>
    <property type="match status" value="1"/>
</dbReference>
<evidence type="ECO:0000256" key="2">
    <source>
        <dbReference type="ARBA" id="ARBA00011245"/>
    </source>
</evidence>
<keyword evidence="10" id="KW-0732">Signal</keyword>
<dbReference type="PROSITE" id="PS00080">
    <property type="entry name" value="MULTICOPPER_OXIDASE2"/>
    <property type="match status" value="1"/>
</dbReference>
<organism evidence="13 14">
    <name type="scientific">Zafaria cholistanensis</name>
    <dbReference type="NCBI Taxonomy" id="1682741"/>
    <lineage>
        <taxon>Bacteria</taxon>
        <taxon>Bacillati</taxon>
        <taxon>Actinomycetota</taxon>
        <taxon>Actinomycetes</taxon>
        <taxon>Micrococcales</taxon>
        <taxon>Micrococcaceae</taxon>
        <taxon>Zafaria</taxon>
    </lineage>
</organism>
<dbReference type="InterPro" id="IPR045087">
    <property type="entry name" value="Cu-oxidase_fam"/>
</dbReference>
<accession>A0A5A7NS31</accession>
<dbReference type="InterPro" id="IPR011707">
    <property type="entry name" value="Cu-oxidase-like_N"/>
</dbReference>
<evidence type="ECO:0000313" key="13">
    <source>
        <dbReference type="EMBL" id="GER23635.1"/>
    </source>
</evidence>
<dbReference type="AlphaFoldDB" id="A0A5A7NS31"/>
<evidence type="ECO:0000256" key="3">
    <source>
        <dbReference type="ARBA" id="ARBA00022723"/>
    </source>
</evidence>
<comment type="catalytic activity">
    <reaction evidence="9">
        <text>4 Cu(+) + O2 + 4 H(+) = 4 Cu(2+) + 2 H2O</text>
        <dbReference type="Rhea" id="RHEA:30083"/>
        <dbReference type="ChEBI" id="CHEBI:15377"/>
        <dbReference type="ChEBI" id="CHEBI:15378"/>
        <dbReference type="ChEBI" id="CHEBI:15379"/>
        <dbReference type="ChEBI" id="CHEBI:29036"/>
        <dbReference type="ChEBI" id="CHEBI:49552"/>
        <dbReference type="EC" id="1.16.3.4"/>
    </reaction>
    <physiologicalReaction direction="left-to-right" evidence="9">
        <dbReference type="Rhea" id="RHEA:30084"/>
    </physiologicalReaction>
</comment>
<dbReference type="PANTHER" id="PTHR48267:SF1">
    <property type="entry name" value="BILIRUBIN OXIDASE"/>
    <property type="match status" value="1"/>
</dbReference>
<dbReference type="Pfam" id="PF07731">
    <property type="entry name" value="Cu-oxidase_2"/>
    <property type="match status" value="1"/>
</dbReference>
<keyword evidence="14" id="KW-1185">Reference proteome</keyword>
<dbReference type="InterPro" id="IPR006311">
    <property type="entry name" value="TAT_signal"/>
</dbReference>
<feature type="chain" id="PRO_5038348276" description="Multicopper oxidase CueO" evidence="10">
    <location>
        <begin position="18"/>
        <end position="515"/>
    </location>
</feature>